<keyword evidence="1" id="KW-0808">Transferase</keyword>
<dbReference type="CDD" id="cd04301">
    <property type="entry name" value="NAT_SF"/>
    <property type="match status" value="1"/>
</dbReference>
<evidence type="ECO:0000313" key="5">
    <source>
        <dbReference type="Proteomes" id="UP000282322"/>
    </source>
</evidence>
<dbReference type="Proteomes" id="UP000282322">
    <property type="component" value="Unassembled WGS sequence"/>
</dbReference>
<name>A0A3P3RLA9_9EURY</name>
<evidence type="ECO:0000256" key="2">
    <source>
        <dbReference type="ARBA" id="ARBA00023315"/>
    </source>
</evidence>
<feature type="domain" description="N-acetyltransferase" evidence="3">
    <location>
        <begin position="1"/>
        <end position="147"/>
    </location>
</feature>
<dbReference type="EMBL" id="RRCH01000001">
    <property type="protein sequence ID" value="RRJ34222.1"/>
    <property type="molecule type" value="Genomic_DNA"/>
</dbReference>
<dbReference type="PANTHER" id="PTHR43877">
    <property type="entry name" value="AMINOALKYLPHOSPHONATE N-ACETYLTRANSFERASE-RELATED-RELATED"/>
    <property type="match status" value="1"/>
</dbReference>
<dbReference type="InterPro" id="IPR016181">
    <property type="entry name" value="Acyl_CoA_acyltransferase"/>
</dbReference>
<evidence type="ECO:0000313" key="4">
    <source>
        <dbReference type="EMBL" id="RRJ34222.1"/>
    </source>
</evidence>
<dbReference type="InterPro" id="IPR000182">
    <property type="entry name" value="GNAT_dom"/>
</dbReference>
<dbReference type="GO" id="GO:0016747">
    <property type="term" value="F:acyltransferase activity, transferring groups other than amino-acyl groups"/>
    <property type="evidence" value="ECO:0007669"/>
    <property type="project" value="InterPro"/>
</dbReference>
<accession>A0A3P3RLA9</accession>
<organism evidence="4 5">
    <name type="scientific">Halocatena pleomorpha</name>
    <dbReference type="NCBI Taxonomy" id="1785090"/>
    <lineage>
        <taxon>Archaea</taxon>
        <taxon>Methanobacteriati</taxon>
        <taxon>Methanobacteriota</taxon>
        <taxon>Stenosarchaea group</taxon>
        <taxon>Halobacteria</taxon>
        <taxon>Halobacteriales</taxon>
        <taxon>Natronomonadaceae</taxon>
        <taxon>Halocatena</taxon>
    </lineage>
</organism>
<keyword evidence="5" id="KW-1185">Reference proteome</keyword>
<comment type="caution">
    <text evidence="4">The sequence shown here is derived from an EMBL/GenBank/DDBJ whole genome shotgun (WGS) entry which is preliminary data.</text>
</comment>
<proteinExistence type="predicted"/>
<dbReference type="PROSITE" id="PS51186">
    <property type="entry name" value="GNAT"/>
    <property type="match status" value="1"/>
</dbReference>
<dbReference type="InterPro" id="IPR050832">
    <property type="entry name" value="Bact_Acetyltransf"/>
</dbReference>
<sequence length="147" mass="15927">MNGATLTLKQADDSTLPYIETLLERNDLPAQDVRATPEWFYVAYTDAAPVGIGGVERYGPHGLLRSVVIERTARGNGFGTALCEALENTAAADGIETLYLLTTTAVDFFTNHGYSEHERATVPATIQQTTEFDSLCPTTATCLKKPL</sequence>
<gene>
    <name evidence="4" type="ORF">EIK79_00115</name>
</gene>
<protein>
    <submittedName>
        <fullName evidence="4">GNAT family N-acetyltransferase</fullName>
    </submittedName>
</protein>
<dbReference type="Gene3D" id="3.40.630.30">
    <property type="match status" value="1"/>
</dbReference>
<dbReference type="OrthoDB" id="204402at2157"/>
<dbReference type="SUPFAM" id="SSF55729">
    <property type="entry name" value="Acyl-CoA N-acyltransferases (Nat)"/>
    <property type="match status" value="1"/>
</dbReference>
<evidence type="ECO:0000256" key="1">
    <source>
        <dbReference type="ARBA" id="ARBA00022679"/>
    </source>
</evidence>
<dbReference type="NCBIfam" id="NF040501">
    <property type="entry name" value="resist_ArsN2"/>
    <property type="match status" value="1"/>
</dbReference>
<reference evidence="4 5" key="1">
    <citation type="submission" date="2018-11" db="EMBL/GenBank/DDBJ databases">
        <title>Taxonoimc description of Halomarina strain SPP-AMP-1.</title>
        <authorList>
            <person name="Pal Y."/>
            <person name="Srinivasana K."/>
            <person name="Verma A."/>
            <person name="Kumar P."/>
        </authorList>
    </citation>
    <scope>NUCLEOTIDE SEQUENCE [LARGE SCALE GENOMIC DNA]</scope>
    <source>
        <strain evidence="4 5">SPP-AMP-1</strain>
    </source>
</reference>
<dbReference type="Pfam" id="PF13508">
    <property type="entry name" value="Acetyltransf_7"/>
    <property type="match status" value="1"/>
</dbReference>
<evidence type="ECO:0000259" key="3">
    <source>
        <dbReference type="PROSITE" id="PS51186"/>
    </source>
</evidence>
<keyword evidence="2" id="KW-0012">Acyltransferase</keyword>
<dbReference type="AlphaFoldDB" id="A0A3P3RLA9"/>